<protein>
    <submittedName>
        <fullName evidence="3">Carbon-nitrogen hydrolase family protein</fullName>
    </submittedName>
</protein>
<dbReference type="Pfam" id="PF00795">
    <property type="entry name" value="CN_hydrolase"/>
    <property type="match status" value="1"/>
</dbReference>
<dbReference type="EMBL" id="JADPRT010000026">
    <property type="protein sequence ID" value="MBF9073772.1"/>
    <property type="molecule type" value="Genomic_DNA"/>
</dbReference>
<keyword evidence="3" id="KW-0378">Hydrolase</keyword>
<sequence length="290" mass="29814">MDDLHATPEAPATPTETLTLAAGQAACVPLDLAANAATAADLVRRAADRGADLLHLPELFLTGYELSGIVADPAHHTTGADDPRLDPLREACATHRTALVVGAPTRTDDGALHISALAFDRDGKLAATYDKQHATPGERATGIAPGAAGCTLLLDGWRLGISICWDSSFSEHARAAALDGCHVYLNGSMFSAEFVAKSNTFLLPARALDNTVYVSLANHSGPSGGYLGGGHSAVWGPQGELLDDAGEADPGLAVAVLDPAALLAAREEEPVLVDPSLSAPVRPRIVSGAL</sequence>
<dbReference type="RefSeq" id="WP_196198616.1">
    <property type="nucleotide sequence ID" value="NZ_JADPRT010000026.1"/>
</dbReference>
<evidence type="ECO:0000313" key="3">
    <source>
        <dbReference type="EMBL" id="MBF9073772.1"/>
    </source>
</evidence>
<organism evidence="3 4">
    <name type="scientific">Streptacidiphilus fuscans</name>
    <dbReference type="NCBI Taxonomy" id="2789292"/>
    <lineage>
        <taxon>Bacteria</taxon>
        <taxon>Bacillati</taxon>
        <taxon>Actinomycetota</taxon>
        <taxon>Actinomycetes</taxon>
        <taxon>Kitasatosporales</taxon>
        <taxon>Streptomycetaceae</taxon>
        <taxon>Streptacidiphilus</taxon>
    </lineage>
</organism>
<reference evidence="3" key="1">
    <citation type="submission" date="2020-11" db="EMBL/GenBank/DDBJ databases">
        <title>Isolation and identification of active actinomycetes.</title>
        <authorList>
            <person name="Yu B."/>
        </authorList>
    </citation>
    <scope>NUCLEOTIDE SEQUENCE</scope>
    <source>
        <strain evidence="3">NEAU-YB345</strain>
    </source>
</reference>
<dbReference type="CDD" id="cd07197">
    <property type="entry name" value="nitrilase"/>
    <property type="match status" value="1"/>
</dbReference>
<comment type="similarity">
    <text evidence="1">Belongs to the carbon-nitrogen hydrolase superfamily. NIT1/NIT2 family.</text>
</comment>
<evidence type="ECO:0000256" key="1">
    <source>
        <dbReference type="ARBA" id="ARBA00010613"/>
    </source>
</evidence>
<dbReference type="GO" id="GO:0016787">
    <property type="term" value="F:hydrolase activity"/>
    <property type="evidence" value="ECO:0007669"/>
    <property type="project" value="UniProtKB-KW"/>
</dbReference>
<dbReference type="Proteomes" id="UP000657385">
    <property type="component" value="Unassembled WGS sequence"/>
</dbReference>
<proteinExistence type="inferred from homology"/>
<keyword evidence="4" id="KW-1185">Reference proteome</keyword>
<dbReference type="AlphaFoldDB" id="A0A931FGC6"/>
<dbReference type="SUPFAM" id="SSF56317">
    <property type="entry name" value="Carbon-nitrogen hydrolase"/>
    <property type="match status" value="1"/>
</dbReference>
<accession>A0A931FGC6</accession>
<dbReference type="Gene3D" id="3.60.110.10">
    <property type="entry name" value="Carbon-nitrogen hydrolase"/>
    <property type="match status" value="1"/>
</dbReference>
<comment type="caution">
    <text evidence="3">The sequence shown here is derived from an EMBL/GenBank/DDBJ whole genome shotgun (WGS) entry which is preliminary data.</text>
</comment>
<dbReference type="PROSITE" id="PS50263">
    <property type="entry name" value="CN_HYDROLASE"/>
    <property type="match status" value="1"/>
</dbReference>
<dbReference type="InterPro" id="IPR003010">
    <property type="entry name" value="C-N_Hydrolase"/>
</dbReference>
<dbReference type="PANTHER" id="PTHR23088:SF27">
    <property type="entry name" value="DEAMINATED GLUTATHIONE AMIDASE"/>
    <property type="match status" value="1"/>
</dbReference>
<gene>
    <name evidence="3" type="ORF">I2501_37740</name>
</gene>
<evidence type="ECO:0000259" key="2">
    <source>
        <dbReference type="PROSITE" id="PS50263"/>
    </source>
</evidence>
<feature type="domain" description="CN hydrolase" evidence="2">
    <location>
        <begin position="18"/>
        <end position="259"/>
    </location>
</feature>
<dbReference type="PANTHER" id="PTHR23088">
    <property type="entry name" value="NITRILASE-RELATED"/>
    <property type="match status" value="1"/>
</dbReference>
<name>A0A931FGC6_9ACTN</name>
<dbReference type="InterPro" id="IPR036526">
    <property type="entry name" value="C-N_Hydrolase_sf"/>
</dbReference>
<evidence type="ECO:0000313" key="4">
    <source>
        <dbReference type="Proteomes" id="UP000657385"/>
    </source>
</evidence>